<organism evidence="1 2">
    <name type="scientific">Cryptotermes secundus</name>
    <dbReference type="NCBI Taxonomy" id="105785"/>
    <lineage>
        <taxon>Eukaryota</taxon>
        <taxon>Metazoa</taxon>
        <taxon>Ecdysozoa</taxon>
        <taxon>Arthropoda</taxon>
        <taxon>Hexapoda</taxon>
        <taxon>Insecta</taxon>
        <taxon>Pterygota</taxon>
        <taxon>Neoptera</taxon>
        <taxon>Polyneoptera</taxon>
        <taxon>Dictyoptera</taxon>
        <taxon>Blattodea</taxon>
        <taxon>Blattoidea</taxon>
        <taxon>Termitoidae</taxon>
        <taxon>Kalotermitidae</taxon>
        <taxon>Cryptotermitinae</taxon>
        <taxon>Cryptotermes</taxon>
    </lineage>
</organism>
<sequence length="54" mass="6041">MLGVLSNIINNFRFNVIDRNCSDCKNVKIFTHSVGSIGAPSRRTVFIRGTNTKQ</sequence>
<keyword evidence="2" id="KW-1185">Reference proteome</keyword>
<dbReference type="AlphaFoldDB" id="A0A2J7QFQ1"/>
<reference evidence="1 2" key="1">
    <citation type="submission" date="2017-12" db="EMBL/GenBank/DDBJ databases">
        <title>Hemimetabolous genomes reveal molecular basis of termite eusociality.</title>
        <authorList>
            <person name="Harrison M.C."/>
            <person name="Jongepier E."/>
            <person name="Robertson H.M."/>
            <person name="Arning N."/>
            <person name="Bitard-Feildel T."/>
            <person name="Chao H."/>
            <person name="Childers C.P."/>
            <person name="Dinh H."/>
            <person name="Doddapaneni H."/>
            <person name="Dugan S."/>
            <person name="Gowin J."/>
            <person name="Greiner C."/>
            <person name="Han Y."/>
            <person name="Hu H."/>
            <person name="Hughes D.S.T."/>
            <person name="Huylmans A.-K."/>
            <person name="Kemena C."/>
            <person name="Kremer L.P.M."/>
            <person name="Lee S.L."/>
            <person name="Lopez-Ezquerra A."/>
            <person name="Mallet L."/>
            <person name="Monroy-Kuhn J.M."/>
            <person name="Moser A."/>
            <person name="Murali S.C."/>
            <person name="Muzny D.M."/>
            <person name="Otani S."/>
            <person name="Piulachs M.-D."/>
            <person name="Poelchau M."/>
            <person name="Qu J."/>
            <person name="Schaub F."/>
            <person name="Wada-Katsumata A."/>
            <person name="Worley K.C."/>
            <person name="Xie Q."/>
            <person name="Ylla G."/>
            <person name="Poulsen M."/>
            <person name="Gibbs R.A."/>
            <person name="Schal C."/>
            <person name="Richards S."/>
            <person name="Belles X."/>
            <person name="Korb J."/>
            <person name="Bornberg-Bauer E."/>
        </authorList>
    </citation>
    <scope>NUCLEOTIDE SEQUENCE [LARGE SCALE GENOMIC DNA]</scope>
    <source>
        <tissue evidence="1">Whole body</tissue>
    </source>
</reference>
<proteinExistence type="predicted"/>
<dbReference type="Proteomes" id="UP000235965">
    <property type="component" value="Unassembled WGS sequence"/>
</dbReference>
<evidence type="ECO:0000313" key="2">
    <source>
        <dbReference type="Proteomes" id="UP000235965"/>
    </source>
</evidence>
<evidence type="ECO:0000313" key="1">
    <source>
        <dbReference type="EMBL" id="PNF27420.1"/>
    </source>
</evidence>
<name>A0A2J7QFQ1_9NEOP</name>
<dbReference type="EMBL" id="NEVH01014852">
    <property type="protein sequence ID" value="PNF27420.1"/>
    <property type="molecule type" value="Genomic_DNA"/>
</dbReference>
<accession>A0A2J7QFQ1</accession>
<dbReference type="InParanoid" id="A0A2J7QFQ1"/>
<protein>
    <submittedName>
        <fullName evidence="1">Uncharacterized protein</fullName>
    </submittedName>
</protein>
<gene>
    <name evidence="1" type="ORF">B7P43_G16908</name>
</gene>
<comment type="caution">
    <text evidence="1">The sequence shown here is derived from an EMBL/GenBank/DDBJ whole genome shotgun (WGS) entry which is preliminary data.</text>
</comment>